<dbReference type="FunFam" id="1.10.8.10:FF:000077">
    <property type="entry name" value="Ubiquilin like"/>
    <property type="match status" value="1"/>
</dbReference>
<dbReference type="KEGG" id="pmrn:116954951"/>
<dbReference type="InterPro" id="IPR015496">
    <property type="entry name" value="Ubiquilin"/>
</dbReference>
<reference evidence="6" key="1">
    <citation type="submission" date="2025-08" db="UniProtKB">
        <authorList>
            <consortium name="RefSeq"/>
        </authorList>
    </citation>
    <scope>IDENTIFICATION</scope>
    <source>
        <tissue evidence="6">Sperm</tissue>
    </source>
</reference>
<feature type="domain" description="Ubiquitin-like" evidence="4">
    <location>
        <begin position="7"/>
        <end position="81"/>
    </location>
</feature>
<feature type="compositionally biased region" description="Low complexity" evidence="2">
    <location>
        <begin position="320"/>
        <end position="337"/>
    </location>
</feature>
<dbReference type="Gene3D" id="3.10.20.90">
    <property type="entry name" value="Phosphatidylinositol 3-kinase Catalytic Subunit, Chain A, domain 1"/>
    <property type="match status" value="1"/>
</dbReference>
<feature type="region of interest" description="Disordered" evidence="2">
    <location>
        <begin position="481"/>
        <end position="519"/>
    </location>
</feature>
<feature type="region of interest" description="Disordered" evidence="2">
    <location>
        <begin position="79"/>
        <end position="126"/>
    </location>
</feature>
<evidence type="ECO:0000256" key="2">
    <source>
        <dbReference type="SAM" id="MobiDB-lite"/>
    </source>
</evidence>
<feature type="compositionally biased region" description="Polar residues" evidence="2">
    <location>
        <begin position="338"/>
        <end position="350"/>
    </location>
</feature>
<feature type="compositionally biased region" description="Low complexity" evidence="2">
    <location>
        <begin position="85"/>
        <end position="112"/>
    </location>
</feature>
<dbReference type="CDD" id="cd01808">
    <property type="entry name" value="Ubl_PLICs"/>
    <property type="match status" value="1"/>
</dbReference>
<dbReference type="SMART" id="SM00727">
    <property type="entry name" value="STI1"/>
    <property type="match status" value="4"/>
</dbReference>
<dbReference type="PANTHER" id="PTHR10677:SF3">
    <property type="entry name" value="FI07626P-RELATED"/>
    <property type="match status" value="1"/>
</dbReference>
<feature type="compositionally biased region" description="Gly residues" evidence="2">
    <location>
        <begin position="282"/>
        <end position="302"/>
    </location>
</feature>
<dbReference type="SUPFAM" id="SSF54236">
    <property type="entry name" value="Ubiquitin-like"/>
    <property type="match status" value="1"/>
</dbReference>
<dbReference type="GO" id="GO:0006511">
    <property type="term" value="P:ubiquitin-dependent protein catabolic process"/>
    <property type="evidence" value="ECO:0007669"/>
    <property type="project" value="TreeGrafter"/>
</dbReference>
<dbReference type="GO" id="GO:0031593">
    <property type="term" value="F:polyubiquitin modification-dependent protein binding"/>
    <property type="evidence" value="ECO:0007669"/>
    <property type="project" value="TreeGrafter"/>
</dbReference>
<dbReference type="Gene3D" id="1.10.260.100">
    <property type="match status" value="1"/>
</dbReference>
<dbReference type="FunFam" id="3.10.20.90:FF:000095">
    <property type="entry name" value="Ubiquilin 4"/>
    <property type="match status" value="1"/>
</dbReference>
<dbReference type="InterPro" id="IPR015940">
    <property type="entry name" value="UBA"/>
</dbReference>
<evidence type="ECO:0000259" key="3">
    <source>
        <dbReference type="PROSITE" id="PS50030"/>
    </source>
</evidence>
<evidence type="ECO:0000313" key="5">
    <source>
        <dbReference type="Proteomes" id="UP001318040"/>
    </source>
</evidence>
<organism evidence="5 6">
    <name type="scientific">Petromyzon marinus</name>
    <name type="common">Sea lamprey</name>
    <dbReference type="NCBI Taxonomy" id="7757"/>
    <lineage>
        <taxon>Eukaryota</taxon>
        <taxon>Metazoa</taxon>
        <taxon>Chordata</taxon>
        <taxon>Craniata</taxon>
        <taxon>Vertebrata</taxon>
        <taxon>Cyclostomata</taxon>
        <taxon>Hyperoartia</taxon>
        <taxon>Petromyzontiformes</taxon>
        <taxon>Petromyzontidae</taxon>
        <taxon>Petromyzon</taxon>
    </lineage>
</organism>
<dbReference type="Pfam" id="PF00240">
    <property type="entry name" value="ubiquitin"/>
    <property type="match status" value="1"/>
</dbReference>
<dbReference type="PROSITE" id="PS50053">
    <property type="entry name" value="UBIQUITIN_2"/>
    <property type="match status" value="1"/>
</dbReference>
<dbReference type="InterPro" id="IPR009060">
    <property type="entry name" value="UBA-like_sf"/>
</dbReference>
<dbReference type="InterPro" id="IPR029071">
    <property type="entry name" value="Ubiquitin-like_domsf"/>
</dbReference>
<dbReference type="CDD" id="cd14399">
    <property type="entry name" value="UBA_PLICs"/>
    <property type="match status" value="1"/>
</dbReference>
<dbReference type="Gene3D" id="1.10.8.10">
    <property type="entry name" value="DNA helicase RuvA subunit, C-terminal domain"/>
    <property type="match status" value="1"/>
</dbReference>
<dbReference type="SMART" id="SM00213">
    <property type="entry name" value="UBQ"/>
    <property type="match status" value="1"/>
</dbReference>
<dbReference type="GO" id="GO:0005829">
    <property type="term" value="C:cytosol"/>
    <property type="evidence" value="ECO:0007669"/>
    <property type="project" value="TreeGrafter"/>
</dbReference>
<evidence type="ECO:0000313" key="6">
    <source>
        <dbReference type="RefSeq" id="XP_032831714.1"/>
    </source>
</evidence>
<dbReference type="RefSeq" id="XP_032831714.1">
    <property type="nucleotide sequence ID" value="XM_032975823.1"/>
</dbReference>
<dbReference type="Pfam" id="PF23195">
    <property type="entry name" value="UBQLN1"/>
    <property type="match status" value="1"/>
</dbReference>
<feature type="domain" description="UBA" evidence="3">
    <location>
        <begin position="582"/>
        <end position="624"/>
    </location>
</feature>
<dbReference type="InterPro" id="IPR000626">
    <property type="entry name" value="Ubiquitin-like_dom"/>
</dbReference>
<proteinExistence type="predicted"/>
<dbReference type="SMART" id="SM00165">
    <property type="entry name" value="UBA"/>
    <property type="match status" value="1"/>
</dbReference>
<gene>
    <name evidence="6" type="primary">LOC116954951</name>
</gene>
<dbReference type="PROSITE" id="PS50030">
    <property type="entry name" value="UBA"/>
    <property type="match status" value="1"/>
</dbReference>
<dbReference type="PANTHER" id="PTHR10677">
    <property type="entry name" value="UBIQUILIN"/>
    <property type="match status" value="1"/>
</dbReference>
<dbReference type="FunFam" id="1.10.260.100:FF:000001">
    <property type="entry name" value="Ubiquilin 1"/>
    <property type="match status" value="1"/>
</dbReference>
<dbReference type="Pfam" id="PF00627">
    <property type="entry name" value="UBA"/>
    <property type="match status" value="1"/>
</dbReference>
<feature type="compositionally biased region" description="Low complexity" evidence="2">
    <location>
        <begin position="493"/>
        <end position="514"/>
    </location>
</feature>
<dbReference type="InterPro" id="IPR006636">
    <property type="entry name" value="STI1_HS-bd"/>
</dbReference>
<dbReference type="SUPFAM" id="SSF46934">
    <property type="entry name" value="UBA-like"/>
    <property type="match status" value="1"/>
</dbReference>
<name>A0AAJ7U8K0_PETMA</name>
<sequence>MAEGDKIRVTVKTPKDKEDFVIAASSTVKEFKEEISKRFKAQPDQLVLIFAGKILKDPDSLSQNGVKDGLTVHLVIKTQGRSQEPASQSAPTSSGASTTPTSTGSSSSSSTTAPPPTQPLPGLPPFFLGGNLGGLASLSNLGVGSSNFMEMQQQMQRQLMSNPELLSQVMENPFVQTMISNPEMMRQLIMTNPQMQQLMERNPEITHMLNNPELLRQTMELARNPAMMQEMMRNQDRALSNLESIPGGYNALRRMYTDIQEPMLSAAQEQFGGNPFASLLSGPGGNAGSGGTGGTAPGGGNAEGQPSRTENREPLPNPWGPALSPRPGSASPASPLLQQQTPGATPSVSNPLGIHPAMLVIPGGVMRQVAANPQLMQNMMSAPYMPAMLQALALNPSLAEQVFLTSPIFEGNPQLREHMRTQLPVFLQQMQNPDVMSAIANPRAMMALMQIQQGLQVLANEVPGLMPGLVPGSFDGVGGAALSTPGGGAQPESAAAPASGTATDGGTATTAAAGGTAGGGGTLGGSGTWGGGGTGGVGTAAAGLGLGQAPTPAQQEFMQQMLQALAGMGSSQPLGGAIVSPEVRFRSQLDQLQAMGFVNRDANLQALIATGGDINAAIERLLGS</sequence>
<protein>
    <recommendedName>
        <fullName evidence="1">Ubiquilin-like protein</fullName>
    </recommendedName>
</protein>
<dbReference type="AlphaFoldDB" id="A0AAJ7U8K0"/>
<evidence type="ECO:0000259" key="4">
    <source>
        <dbReference type="PROSITE" id="PS50053"/>
    </source>
</evidence>
<dbReference type="Proteomes" id="UP001318040">
    <property type="component" value="Chromosome 57"/>
</dbReference>
<feature type="compositionally biased region" description="Pro residues" evidence="2">
    <location>
        <begin position="113"/>
        <end position="124"/>
    </location>
</feature>
<accession>A0AAJ7U8K0</accession>
<feature type="region of interest" description="Disordered" evidence="2">
    <location>
        <begin position="275"/>
        <end position="350"/>
    </location>
</feature>
<evidence type="ECO:0000256" key="1">
    <source>
        <dbReference type="ARBA" id="ARBA00074668"/>
    </source>
</evidence>
<keyword evidence="5" id="KW-1185">Reference proteome</keyword>